<organism evidence="2 3">
    <name type="scientific">Uabimicrobium amorphum</name>
    <dbReference type="NCBI Taxonomy" id="2596890"/>
    <lineage>
        <taxon>Bacteria</taxon>
        <taxon>Pseudomonadati</taxon>
        <taxon>Planctomycetota</taxon>
        <taxon>Candidatus Uabimicrobiia</taxon>
        <taxon>Candidatus Uabimicrobiales</taxon>
        <taxon>Candidatus Uabimicrobiaceae</taxon>
        <taxon>Candidatus Uabimicrobium</taxon>
    </lineage>
</organism>
<keyword evidence="1" id="KW-0812">Transmembrane</keyword>
<proteinExistence type="predicted"/>
<feature type="transmembrane region" description="Helical" evidence="1">
    <location>
        <begin position="21"/>
        <end position="40"/>
    </location>
</feature>
<protein>
    <submittedName>
        <fullName evidence="2">Uncharacterized protein</fullName>
    </submittedName>
</protein>
<feature type="transmembrane region" description="Helical" evidence="1">
    <location>
        <begin position="233"/>
        <end position="250"/>
    </location>
</feature>
<dbReference type="RefSeq" id="WP_151968261.1">
    <property type="nucleotide sequence ID" value="NZ_AP019860.1"/>
</dbReference>
<feature type="transmembrane region" description="Helical" evidence="1">
    <location>
        <begin position="118"/>
        <end position="140"/>
    </location>
</feature>
<dbReference type="EMBL" id="AP019860">
    <property type="protein sequence ID" value="BBM84084.1"/>
    <property type="molecule type" value="Genomic_DNA"/>
</dbReference>
<evidence type="ECO:0000313" key="3">
    <source>
        <dbReference type="Proteomes" id="UP000326354"/>
    </source>
</evidence>
<sequence>MNFSTILLYLFGNREAIHKVASAKFSLLIGAIFVLMTGVGRNYDQASFFHEPIYLLSPFIFSTLNSFFIFLFVRRELAEGYTFFKEYLRFLNLFWMTAPIAWLYAIPVETMMTEYNSAMANIALLTIVSLWRVCLMIRVVQVLLDTPIRNSIIVILMPVSFVVGIATFFSSLGMSLARNMGGLRFSLEEQMVYKLTNTTCVLSIIAFLGCAIAKTAMERKKTHTFPQAMPSSYPLFTVIIFAVFWGWVAIVHQHKVHRSLELEKIVKHDDDIIYALSIMRKHQRSDFSAVRKIPPTLYGKYFLFGYFAQLNKIFQNLQETDPQWMHDTYYNYLTNCFTLRSFNSARDDKDVQIFSSLGQTLQKTPRGQKWIANNKERIYGFIFYHNSSVNDLNEESFGLTPINDELKRLEYSAKWRKQK</sequence>
<feature type="transmembrane region" description="Helical" evidence="1">
    <location>
        <begin position="192"/>
        <end position="213"/>
    </location>
</feature>
<name>A0A5S9ILT7_UABAM</name>
<evidence type="ECO:0000256" key="1">
    <source>
        <dbReference type="SAM" id="Phobius"/>
    </source>
</evidence>
<dbReference type="Proteomes" id="UP000326354">
    <property type="component" value="Chromosome"/>
</dbReference>
<feature type="transmembrane region" description="Helical" evidence="1">
    <location>
        <begin position="152"/>
        <end position="172"/>
    </location>
</feature>
<gene>
    <name evidence="2" type="ORF">UABAM_02440</name>
</gene>
<dbReference type="AlphaFoldDB" id="A0A5S9ILT7"/>
<keyword evidence="1" id="KW-0472">Membrane</keyword>
<reference evidence="2 3" key="1">
    <citation type="submission" date="2019-08" db="EMBL/GenBank/DDBJ databases">
        <title>Complete genome sequence of Candidatus Uab amorphum.</title>
        <authorList>
            <person name="Shiratori T."/>
            <person name="Suzuki S."/>
            <person name="Kakizawa Y."/>
            <person name="Ishida K."/>
        </authorList>
    </citation>
    <scope>NUCLEOTIDE SEQUENCE [LARGE SCALE GENOMIC DNA]</scope>
    <source>
        <strain evidence="2 3">SRT547</strain>
    </source>
</reference>
<feature type="transmembrane region" description="Helical" evidence="1">
    <location>
        <begin position="52"/>
        <end position="74"/>
    </location>
</feature>
<evidence type="ECO:0000313" key="2">
    <source>
        <dbReference type="EMBL" id="BBM84084.1"/>
    </source>
</evidence>
<dbReference type="OrthoDB" id="244781at2"/>
<keyword evidence="3" id="KW-1185">Reference proteome</keyword>
<keyword evidence="1" id="KW-1133">Transmembrane helix</keyword>
<feature type="transmembrane region" description="Helical" evidence="1">
    <location>
        <begin position="86"/>
        <end position="106"/>
    </location>
</feature>
<accession>A0A5S9ILT7</accession>
<dbReference type="KEGG" id="uam:UABAM_02440"/>